<accession>A0ABX6T9I6</accession>
<reference evidence="2 3" key="1">
    <citation type="submission" date="2020-08" db="EMBL/GenBank/DDBJ databases">
        <title>Genome sequence of Sphingomonas sediminicola KACC 15039T.</title>
        <authorList>
            <person name="Hyun D.-W."/>
            <person name="Bae J.-W."/>
        </authorList>
    </citation>
    <scope>NUCLEOTIDE SEQUENCE [LARGE SCALE GENOMIC DNA]</scope>
    <source>
        <strain evidence="2 3">KACC 15039</strain>
    </source>
</reference>
<dbReference type="InterPro" id="IPR036890">
    <property type="entry name" value="HATPase_C_sf"/>
</dbReference>
<dbReference type="GO" id="GO:0016301">
    <property type="term" value="F:kinase activity"/>
    <property type="evidence" value="ECO:0007669"/>
    <property type="project" value="UniProtKB-KW"/>
</dbReference>
<evidence type="ECO:0000256" key="1">
    <source>
        <dbReference type="SAM" id="MobiDB-lite"/>
    </source>
</evidence>
<evidence type="ECO:0000313" key="3">
    <source>
        <dbReference type="Proteomes" id="UP000516105"/>
    </source>
</evidence>
<sequence>MNGELKLTITDNGVGMKGRSTGKRGGLGTKLVENFARQLGARHEVVSTETGTTHAFTIPTAA</sequence>
<feature type="region of interest" description="Disordered" evidence="1">
    <location>
        <begin position="1"/>
        <end position="27"/>
    </location>
</feature>
<dbReference type="Proteomes" id="UP000516105">
    <property type="component" value="Chromosome"/>
</dbReference>
<keyword evidence="3" id="KW-1185">Reference proteome</keyword>
<dbReference type="EMBL" id="CP060782">
    <property type="protein sequence ID" value="QNP46526.1"/>
    <property type="molecule type" value="Genomic_DNA"/>
</dbReference>
<keyword evidence="2" id="KW-0808">Transferase</keyword>
<evidence type="ECO:0000313" key="2">
    <source>
        <dbReference type="EMBL" id="QNP46526.1"/>
    </source>
</evidence>
<protein>
    <submittedName>
        <fullName evidence="2">Sensor histidine kinase</fullName>
    </submittedName>
</protein>
<proteinExistence type="predicted"/>
<organism evidence="2 3">
    <name type="scientific">Sphingomonas sediminicola</name>
    <dbReference type="NCBI Taxonomy" id="386874"/>
    <lineage>
        <taxon>Bacteria</taxon>
        <taxon>Pseudomonadati</taxon>
        <taxon>Pseudomonadota</taxon>
        <taxon>Alphaproteobacteria</taxon>
        <taxon>Sphingomonadales</taxon>
        <taxon>Sphingomonadaceae</taxon>
        <taxon>Sphingomonas</taxon>
    </lineage>
</organism>
<dbReference type="SUPFAM" id="SSF55874">
    <property type="entry name" value="ATPase domain of HSP90 chaperone/DNA topoisomerase II/histidine kinase"/>
    <property type="match status" value="1"/>
</dbReference>
<dbReference type="Gene3D" id="3.30.565.10">
    <property type="entry name" value="Histidine kinase-like ATPase, C-terminal domain"/>
    <property type="match status" value="1"/>
</dbReference>
<name>A0ABX6T9I6_9SPHN</name>
<keyword evidence="2" id="KW-0418">Kinase</keyword>
<gene>
    <name evidence="2" type="ORF">H9L14_05135</name>
</gene>